<dbReference type="InterPro" id="IPR018688">
    <property type="entry name" value="PpoB2-like"/>
</dbReference>
<evidence type="ECO:0000256" key="1">
    <source>
        <dbReference type="SAM" id="Phobius"/>
    </source>
</evidence>
<reference evidence="3" key="1">
    <citation type="journal article" date="2019" name="Int. J. Syst. Evol. Microbiol.">
        <title>The Global Catalogue of Microorganisms (GCM) 10K type strain sequencing project: providing services to taxonomists for standard genome sequencing and annotation.</title>
        <authorList>
            <consortium name="The Broad Institute Genomics Platform"/>
            <consortium name="The Broad Institute Genome Sequencing Center for Infectious Disease"/>
            <person name="Wu L."/>
            <person name="Ma J."/>
        </authorList>
    </citation>
    <scope>NUCLEOTIDE SEQUENCE [LARGE SCALE GENOMIC DNA]</scope>
    <source>
        <strain evidence="3">XZYJ18</strain>
    </source>
</reference>
<protein>
    <submittedName>
        <fullName evidence="2">DUF2182 domain-containing protein</fullName>
    </submittedName>
</protein>
<name>A0ABV9ZKB6_9PSEU</name>
<dbReference type="EMBL" id="JBHSKG010000018">
    <property type="protein sequence ID" value="MFC5141739.1"/>
    <property type="molecule type" value="Genomic_DNA"/>
</dbReference>
<proteinExistence type="predicted"/>
<feature type="transmembrane region" description="Helical" evidence="1">
    <location>
        <begin position="12"/>
        <end position="39"/>
    </location>
</feature>
<dbReference type="Pfam" id="PF09948">
    <property type="entry name" value="PpoB2"/>
    <property type="match status" value="1"/>
</dbReference>
<accession>A0ABV9ZKB6</accession>
<comment type="caution">
    <text evidence="2">The sequence shown here is derived from an EMBL/GenBank/DDBJ whole genome shotgun (WGS) entry which is preliminary data.</text>
</comment>
<keyword evidence="3" id="KW-1185">Reference proteome</keyword>
<evidence type="ECO:0000313" key="2">
    <source>
        <dbReference type="EMBL" id="MFC5141739.1"/>
    </source>
</evidence>
<dbReference type="Proteomes" id="UP001596175">
    <property type="component" value="Unassembled WGS sequence"/>
</dbReference>
<organism evidence="2 3">
    <name type="scientific">Actinomycetospora rhizophila</name>
    <dbReference type="NCBI Taxonomy" id="1416876"/>
    <lineage>
        <taxon>Bacteria</taxon>
        <taxon>Bacillati</taxon>
        <taxon>Actinomycetota</taxon>
        <taxon>Actinomycetes</taxon>
        <taxon>Pseudonocardiales</taxon>
        <taxon>Pseudonocardiaceae</taxon>
        <taxon>Actinomycetospora</taxon>
    </lineage>
</organism>
<sequence length="223" mass="23188">MDAGPWTALGGLGWFLLLWVVMMAAMMFPSVAPTVALYARMTKARTPLAPSAFTAGYLLTWTGAGAVAWGVGAALSHLASDALAWDGGGRALAGTALVVAGLYELTPLKNACLTRCRSPLGFLLGSWREGSIGGLRMGVGLGAWCLGCCWALMLALFALGVMSIVWMAFVAVIIAVEKIATLRRSLITYGTAALLVALGIVVLIDPGAVPGLTIPGMHDMMMM</sequence>
<gene>
    <name evidence="2" type="ORF">ACFPK1_26115</name>
</gene>
<feature type="transmembrane region" description="Helical" evidence="1">
    <location>
        <begin position="51"/>
        <end position="75"/>
    </location>
</feature>
<keyword evidence="1" id="KW-1133">Transmembrane helix</keyword>
<feature type="transmembrane region" description="Helical" evidence="1">
    <location>
        <begin position="186"/>
        <end position="204"/>
    </location>
</feature>
<feature type="transmembrane region" description="Helical" evidence="1">
    <location>
        <begin position="141"/>
        <end position="174"/>
    </location>
</feature>
<dbReference type="RefSeq" id="WP_378023880.1">
    <property type="nucleotide sequence ID" value="NZ_JBHSKG010000018.1"/>
</dbReference>
<evidence type="ECO:0000313" key="3">
    <source>
        <dbReference type="Proteomes" id="UP001596175"/>
    </source>
</evidence>
<keyword evidence="1" id="KW-0472">Membrane</keyword>
<keyword evidence="1" id="KW-0812">Transmembrane</keyword>